<dbReference type="Proteomes" id="UP000191285">
    <property type="component" value="Unassembled WGS sequence"/>
</dbReference>
<feature type="region of interest" description="Disordered" evidence="1">
    <location>
        <begin position="105"/>
        <end position="183"/>
    </location>
</feature>
<feature type="region of interest" description="Disordered" evidence="1">
    <location>
        <begin position="62"/>
        <end position="89"/>
    </location>
</feature>
<reference evidence="3" key="1">
    <citation type="journal article" date="2017" name="Nat. Microbiol.">
        <title>Global analysis of biosynthetic gene clusters reveals vast potential of secondary metabolite production in Penicillium species.</title>
        <authorList>
            <person name="Nielsen J.C."/>
            <person name="Grijseels S."/>
            <person name="Prigent S."/>
            <person name="Ji B."/>
            <person name="Dainat J."/>
            <person name="Nielsen K.F."/>
            <person name="Frisvad J.C."/>
            <person name="Workman M."/>
            <person name="Nielsen J."/>
        </authorList>
    </citation>
    <scope>NUCLEOTIDE SEQUENCE [LARGE SCALE GENOMIC DNA]</scope>
    <source>
        <strain evidence="3">IBT 24891</strain>
    </source>
</reference>
<name>A0A1V6TL97_9EURO</name>
<feature type="region of interest" description="Disordered" evidence="1">
    <location>
        <begin position="301"/>
        <end position="333"/>
    </location>
</feature>
<evidence type="ECO:0000256" key="1">
    <source>
        <dbReference type="SAM" id="MobiDB-lite"/>
    </source>
</evidence>
<dbReference type="OrthoDB" id="4360798at2759"/>
<proteinExistence type="predicted"/>
<feature type="region of interest" description="Disordered" evidence="1">
    <location>
        <begin position="242"/>
        <end position="268"/>
    </location>
</feature>
<evidence type="ECO:0000313" key="2">
    <source>
        <dbReference type="EMBL" id="OQE26353.1"/>
    </source>
</evidence>
<comment type="caution">
    <text evidence="2">The sequence shown here is derived from an EMBL/GenBank/DDBJ whole genome shotgun (WGS) entry which is preliminary data.</text>
</comment>
<evidence type="ECO:0000313" key="3">
    <source>
        <dbReference type="Proteomes" id="UP000191285"/>
    </source>
</evidence>
<gene>
    <name evidence="2" type="ORF">PENSTE_c005G02161</name>
</gene>
<feature type="compositionally biased region" description="Polar residues" evidence="1">
    <location>
        <begin position="70"/>
        <end position="79"/>
    </location>
</feature>
<sequence>MDRRESAESTNLPSLSDLERLQLIPRFPRPRHTIQDLLQSPLTSGKCPLAVHSEPRRFVSSNILRPGIMSSPNSTPSRNQIEDPRQFRSISWSPDRWTYQRPTYRHDDDQIAGPSGELAPWARSPPSSLDEGPTCPRSPSQQNATRVLLEPPSTPKPRAFKNDDRAKKTRKHYLQGNPTSQQPRLLPKQITKFEDIPAHTAKCDTCNRRNSKGMTRCGDCGWQLCQSCRQQRGGDLTHRTFSSEHTEAPEARSPIPAPGFTSAPETPTVSDMSPYPYWIASTEESAAEILVQIQSSSSPAVRSCSERSIPSPTPLPRNRGYSSRPRYIADDSDDTILMGSSQGNYDEDFPEISLENIVRRNPARRARPGRMDFN</sequence>
<keyword evidence="3" id="KW-1185">Reference proteome</keyword>
<accession>A0A1V6TL97</accession>
<dbReference type="EMBL" id="MLKD01000005">
    <property type="protein sequence ID" value="OQE26353.1"/>
    <property type="molecule type" value="Genomic_DNA"/>
</dbReference>
<dbReference type="AlphaFoldDB" id="A0A1V6TL97"/>
<protein>
    <submittedName>
        <fullName evidence="2">Uncharacterized protein</fullName>
    </submittedName>
</protein>
<organism evidence="2 3">
    <name type="scientific">Penicillium steckii</name>
    <dbReference type="NCBI Taxonomy" id="303698"/>
    <lineage>
        <taxon>Eukaryota</taxon>
        <taxon>Fungi</taxon>
        <taxon>Dikarya</taxon>
        <taxon>Ascomycota</taxon>
        <taxon>Pezizomycotina</taxon>
        <taxon>Eurotiomycetes</taxon>
        <taxon>Eurotiomycetidae</taxon>
        <taxon>Eurotiales</taxon>
        <taxon>Aspergillaceae</taxon>
        <taxon>Penicillium</taxon>
    </lineage>
</organism>
<feature type="compositionally biased region" description="Polar residues" evidence="1">
    <location>
        <begin position="301"/>
        <end position="310"/>
    </location>
</feature>